<dbReference type="PANTHER" id="PTHR22990:SF15">
    <property type="entry name" value="F-BOX ONLY PROTEIN 10"/>
    <property type="match status" value="1"/>
</dbReference>
<evidence type="ECO:0000313" key="5">
    <source>
        <dbReference type="Proteomes" id="UP000777784"/>
    </source>
</evidence>
<dbReference type="SMART" id="SM00710">
    <property type="entry name" value="PbH1"/>
    <property type="match status" value="5"/>
</dbReference>
<evidence type="ECO:0000256" key="2">
    <source>
        <dbReference type="SAM" id="SignalP"/>
    </source>
</evidence>
<evidence type="ECO:0000259" key="3">
    <source>
        <dbReference type="Pfam" id="PF13229"/>
    </source>
</evidence>
<dbReference type="Gene3D" id="2.160.20.10">
    <property type="entry name" value="Single-stranded right-handed beta-helix, Pectin lyase-like"/>
    <property type="match status" value="1"/>
</dbReference>
<dbReference type="InterPro" id="IPR006626">
    <property type="entry name" value="PbH1"/>
</dbReference>
<keyword evidence="2" id="KW-0732">Signal</keyword>
<feature type="signal peptide" evidence="2">
    <location>
        <begin position="1"/>
        <end position="24"/>
    </location>
</feature>
<accession>A0A948RV54</accession>
<feature type="domain" description="Right handed beta helix" evidence="3">
    <location>
        <begin position="167"/>
        <end position="314"/>
    </location>
</feature>
<dbReference type="InterPro" id="IPR011050">
    <property type="entry name" value="Pectin_lyase_fold/virulence"/>
</dbReference>
<dbReference type="EMBL" id="JAHJDP010000023">
    <property type="protein sequence ID" value="MBU2690032.1"/>
    <property type="molecule type" value="Genomic_DNA"/>
</dbReference>
<reference evidence="4" key="1">
    <citation type="submission" date="2021-05" db="EMBL/GenBank/DDBJ databases">
        <title>Energy efficiency and biological interactions define the core microbiome of deep oligotrophic groundwater.</title>
        <authorList>
            <person name="Mehrshad M."/>
            <person name="Lopez-Fernandez M."/>
            <person name="Bell E."/>
            <person name="Bernier-Latmani R."/>
            <person name="Bertilsson S."/>
            <person name="Dopson M."/>
        </authorList>
    </citation>
    <scope>NUCLEOTIDE SEQUENCE</scope>
    <source>
        <strain evidence="4">Modern_marine.mb.64</strain>
    </source>
</reference>
<proteinExistence type="predicted"/>
<protein>
    <submittedName>
        <fullName evidence="4">Right-handed parallel beta-helix repeat-containing protein</fullName>
    </submittedName>
</protein>
<dbReference type="Proteomes" id="UP000777784">
    <property type="component" value="Unassembled WGS sequence"/>
</dbReference>
<dbReference type="InterPro" id="IPR051550">
    <property type="entry name" value="SCF-Subunits/Alg-Epimerases"/>
</dbReference>
<gene>
    <name evidence="4" type="ORF">KJ970_03830</name>
</gene>
<dbReference type="InterPro" id="IPR012334">
    <property type="entry name" value="Pectin_lyas_fold"/>
</dbReference>
<dbReference type="SUPFAM" id="SSF51126">
    <property type="entry name" value="Pectin lyase-like"/>
    <property type="match status" value="1"/>
</dbReference>
<keyword evidence="1" id="KW-0677">Repeat</keyword>
<dbReference type="AlphaFoldDB" id="A0A948RV54"/>
<organism evidence="4 5">
    <name type="scientific">Eiseniibacteriota bacterium</name>
    <dbReference type="NCBI Taxonomy" id="2212470"/>
    <lineage>
        <taxon>Bacteria</taxon>
        <taxon>Candidatus Eiseniibacteriota</taxon>
    </lineage>
</organism>
<feature type="chain" id="PRO_5037176236" evidence="2">
    <location>
        <begin position="25"/>
        <end position="315"/>
    </location>
</feature>
<dbReference type="PANTHER" id="PTHR22990">
    <property type="entry name" value="F-BOX ONLY PROTEIN"/>
    <property type="match status" value="1"/>
</dbReference>
<dbReference type="Pfam" id="PF13229">
    <property type="entry name" value="Beta_helix"/>
    <property type="match status" value="1"/>
</dbReference>
<name>A0A948RV54_UNCEI</name>
<sequence length="315" mass="33801">MRRLYRVSFLSIIVGLLCHLPAQAAILQVHPTGAGQGNRPPQEGVISFTIGDNRSGDRPDDLQAAIDRAGDGDTLRIWPGRYLTRVTKFTEALCGNCQEHRTPVETSRGFTIRGKSLVLQGMDRDSTILVTRAGYGVLIIDSPSCRIESMTITGGKRNPDGKATDAGIVVRRSHVAIIDVAIRDNTSRIDSVVVGIGGIMGREGAEILVEHCLIENNGWDGIALYRGATALIRDNIIHAGRGAGIGITWDSAALILRNDISGFWKGIGSFGDSRVVVRNNAVHDNLGWGLVATGGSWMDASHNVIIRNGNCGFAL</sequence>
<evidence type="ECO:0000313" key="4">
    <source>
        <dbReference type="EMBL" id="MBU2690032.1"/>
    </source>
</evidence>
<comment type="caution">
    <text evidence="4">The sequence shown here is derived from an EMBL/GenBank/DDBJ whole genome shotgun (WGS) entry which is preliminary data.</text>
</comment>
<dbReference type="InterPro" id="IPR039448">
    <property type="entry name" value="Beta_helix"/>
</dbReference>
<evidence type="ECO:0000256" key="1">
    <source>
        <dbReference type="ARBA" id="ARBA00022737"/>
    </source>
</evidence>